<feature type="domain" description="AMP-dependent synthetase/ligase" evidence="3">
    <location>
        <begin position="19"/>
        <end position="429"/>
    </location>
</feature>
<keyword evidence="1" id="KW-0547">Nucleotide-binding</keyword>
<dbReference type="SUPFAM" id="SSF56801">
    <property type="entry name" value="Acetyl-CoA synthetase-like"/>
    <property type="match status" value="1"/>
</dbReference>
<dbReference type="AlphaFoldDB" id="A0A1M5X3Q6"/>
<dbReference type="InterPro" id="IPR020845">
    <property type="entry name" value="AMP-binding_CS"/>
</dbReference>
<dbReference type="GO" id="GO:0004467">
    <property type="term" value="F:long-chain fatty acid-CoA ligase activity"/>
    <property type="evidence" value="ECO:0007669"/>
    <property type="project" value="TreeGrafter"/>
</dbReference>
<dbReference type="OrthoDB" id="9803968at2"/>
<evidence type="ECO:0000313" key="4">
    <source>
        <dbReference type="EMBL" id="SHH94168.1"/>
    </source>
</evidence>
<keyword evidence="5" id="KW-1185">Reference proteome</keyword>
<dbReference type="Proteomes" id="UP000184139">
    <property type="component" value="Unassembled WGS sequence"/>
</dbReference>
<dbReference type="RefSeq" id="WP_073376903.1">
    <property type="nucleotide sequence ID" value="NZ_FQXS01000016.1"/>
</dbReference>
<evidence type="ECO:0000313" key="5">
    <source>
        <dbReference type="Proteomes" id="UP000184139"/>
    </source>
</evidence>
<dbReference type="GO" id="GO:0005524">
    <property type="term" value="F:ATP binding"/>
    <property type="evidence" value="ECO:0007669"/>
    <property type="project" value="UniProtKB-KW"/>
</dbReference>
<dbReference type="InterPro" id="IPR042099">
    <property type="entry name" value="ANL_N_sf"/>
</dbReference>
<dbReference type="CDD" id="cd05907">
    <property type="entry name" value="VL_LC_FACS_like"/>
    <property type="match status" value="1"/>
</dbReference>
<reference evidence="4 5" key="1">
    <citation type="submission" date="2016-11" db="EMBL/GenBank/DDBJ databases">
        <authorList>
            <person name="Jaros S."/>
            <person name="Januszkiewicz K."/>
            <person name="Wedrychowicz H."/>
        </authorList>
    </citation>
    <scope>NUCLEOTIDE SEQUENCE [LARGE SCALE GENOMIC DNA]</scope>
    <source>
        <strain evidence="4 5">DSM 9705</strain>
    </source>
</reference>
<dbReference type="PANTHER" id="PTHR43272:SF33">
    <property type="entry name" value="AMP-BINDING DOMAIN-CONTAINING PROTEIN-RELATED"/>
    <property type="match status" value="1"/>
</dbReference>
<dbReference type="InterPro" id="IPR020459">
    <property type="entry name" value="AMP-binding"/>
</dbReference>
<keyword evidence="2" id="KW-0067">ATP-binding</keyword>
<evidence type="ECO:0000256" key="2">
    <source>
        <dbReference type="ARBA" id="ARBA00022840"/>
    </source>
</evidence>
<dbReference type="Pfam" id="PF23562">
    <property type="entry name" value="AMP-binding_C_3"/>
    <property type="match status" value="1"/>
</dbReference>
<dbReference type="Gene3D" id="3.40.50.12780">
    <property type="entry name" value="N-terminal domain of ligase-like"/>
    <property type="match status" value="1"/>
</dbReference>
<dbReference type="Pfam" id="PF00501">
    <property type="entry name" value="AMP-binding"/>
    <property type="match status" value="1"/>
</dbReference>
<dbReference type="PANTHER" id="PTHR43272">
    <property type="entry name" value="LONG-CHAIN-FATTY-ACID--COA LIGASE"/>
    <property type="match status" value="1"/>
</dbReference>
<evidence type="ECO:0000256" key="1">
    <source>
        <dbReference type="ARBA" id="ARBA00022741"/>
    </source>
</evidence>
<evidence type="ECO:0000259" key="3">
    <source>
        <dbReference type="Pfam" id="PF00501"/>
    </source>
</evidence>
<dbReference type="EMBL" id="FQXS01000016">
    <property type="protein sequence ID" value="SHH94168.1"/>
    <property type="molecule type" value="Genomic_DNA"/>
</dbReference>
<proteinExistence type="predicted"/>
<dbReference type="InterPro" id="IPR000873">
    <property type="entry name" value="AMP-dep_synth/lig_dom"/>
</dbReference>
<name>A0A1M5X3Q6_9BACT</name>
<accession>A0A1M5X3Q6</accession>
<dbReference type="STRING" id="1121409.SAMN02745124_02727"/>
<sequence length="599" mass="66552">MPRPPDIIDTPSLSIPGLFRERVRRSPEAPAYQFFDTHDNNWHHLSWAETEARVARWRAGLLAETLDRGDRVAVLLPNGINWVCFDLAALSLGLIVVPLYANDRPDNIAYIVDQTEAKVLLCPGPFYREKISSLTTALPMLQRIITIDDEQADGADSGAERIVALADWLPDEGREAGELPTDEELATIVYTSGTTGRPKGVMLSHRNIVGNAAAGLSCIPVYPDDLLLSFLPLSHMLERTAGYYLPMMAGATVAYARSIQQLSDDLAEVRPTVLVAVPKIFEKLHSRVRIKISQESALKQKLFTLAADIGWRRYLHSQHRAHWSPEFLLQPVLDRLVGAKVRERLGGRLRIVISGGAALSFEVARTLIGLGIKIYQGYGLTETSPIISVNRLEDNRPEGVGPLLPGIAAKNVEYDELLVRGSNVMLGYWRNPEATAAVIDADGWLHTGDTARIEDGHLRITGRLKEILVLSNGEKVSPTDVETAIAADPLFEQNLVIGEGRPYLTVLAVLNPEIWKQVAAQIGIPDDETSLTDQTVRAMLLRRIEGCLKHFPGFAWIKDIHLTLRPWTIEQGLLTPTMKLRRKNIMSAFHDEVERLYQA</sequence>
<dbReference type="PROSITE" id="PS00455">
    <property type="entry name" value="AMP_BINDING"/>
    <property type="match status" value="1"/>
</dbReference>
<gene>
    <name evidence="4" type="ORF">SAMN02745124_02727</name>
</gene>
<protein>
    <submittedName>
        <fullName evidence="4">Long-chain acyl-CoA synthetase</fullName>
    </submittedName>
</protein>
<dbReference type="PRINTS" id="PR00154">
    <property type="entry name" value="AMPBINDING"/>
</dbReference>
<organism evidence="4 5">
    <name type="scientific">Desulfofustis glycolicus DSM 9705</name>
    <dbReference type="NCBI Taxonomy" id="1121409"/>
    <lineage>
        <taxon>Bacteria</taxon>
        <taxon>Pseudomonadati</taxon>
        <taxon>Thermodesulfobacteriota</taxon>
        <taxon>Desulfobulbia</taxon>
        <taxon>Desulfobulbales</taxon>
        <taxon>Desulfocapsaceae</taxon>
        <taxon>Desulfofustis</taxon>
    </lineage>
</organism>
<dbReference type="GO" id="GO:0016020">
    <property type="term" value="C:membrane"/>
    <property type="evidence" value="ECO:0007669"/>
    <property type="project" value="TreeGrafter"/>
</dbReference>